<dbReference type="InParanoid" id="E1ZT72"/>
<keyword evidence="2" id="KW-0645">Protease</keyword>
<organism evidence="10">
    <name type="scientific">Chlorella variabilis</name>
    <name type="common">Green alga</name>
    <dbReference type="NCBI Taxonomy" id="554065"/>
    <lineage>
        <taxon>Eukaryota</taxon>
        <taxon>Viridiplantae</taxon>
        <taxon>Chlorophyta</taxon>
        <taxon>core chlorophytes</taxon>
        <taxon>Trebouxiophyceae</taxon>
        <taxon>Chlorellales</taxon>
        <taxon>Chlorellaceae</taxon>
        <taxon>Chlorella clade</taxon>
        <taxon>Chlorella</taxon>
    </lineage>
</organism>
<dbReference type="GeneID" id="17350386"/>
<proteinExistence type="inferred from homology"/>
<dbReference type="AlphaFoldDB" id="E1ZT72"/>
<dbReference type="InterPro" id="IPR022398">
    <property type="entry name" value="Peptidase_S8_His-AS"/>
</dbReference>
<dbReference type="PRINTS" id="PR00723">
    <property type="entry name" value="SUBTILISIN"/>
</dbReference>
<dbReference type="STRING" id="554065.E1ZT72"/>
<keyword evidence="4" id="KW-0720">Serine protease</keyword>
<evidence type="ECO:0000256" key="6">
    <source>
        <dbReference type="SAM" id="MobiDB-lite"/>
    </source>
</evidence>
<dbReference type="PROSITE" id="PS51892">
    <property type="entry name" value="SUBTILASE"/>
    <property type="match status" value="1"/>
</dbReference>
<protein>
    <recommendedName>
        <fullName evidence="8">Peptidase S8/S53 domain-containing protein</fullName>
    </recommendedName>
</protein>
<dbReference type="KEGG" id="cvr:CHLNCDRAFT_55438"/>
<evidence type="ECO:0000256" key="2">
    <source>
        <dbReference type="ARBA" id="ARBA00022670"/>
    </source>
</evidence>
<dbReference type="InterPro" id="IPR036852">
    <property type="entry name" value="Peptidase_S8/S53_dom_sf"/>
</dbReference>
<feature type="region of interest" description="Disordered" evidence="6">
    <location>
        <begin position="147"/>
        <end position="198"/>
    </location>
</feature>
<dbReference type="InterPro" id="IPR050131">
    <property type="entry name" value="Peptidase_S8_subtilisin-like"/>
</dbReference>
<dbReference type="InterPro" id="IPR015500">
    <property type="entry name" value="Peptidase_S8_subtilisin-rel"/>
</dbReference>
<dbReference type="GO" id="GO:0004252">
    <property type="term" value="F:serine-type endopeptidase activity"/>
    <property type="evidence" value="ECO:0007669"/>
    <property type="project" value="InterPro"/>
</dbReference>
<feature type="chain" id="PRO_5003156235" description="Peptidase S8/S53 domain-containing protein" evidence="7">
    <location>
        <begin position="24"/>
        <end position="593"/>
    </location>
</feature>
<keyword evidence="10" id="KW-1185">Reference proteome</keyword>
<dbReference type="Proteomes" id="UP000008141">
    <property type="component" value="Unassembled WGS sequence"/>
</dbReference>
<dbReference type="EMBL" id="GL433870">
    <property type="protein sequence ID" value="EFN50950.1"/>
    <property type="molecule type" value="Genomic_DNA"/>
</dbReference>
<feature type="domain" description="Peptidase S8/S53" evidence="8">
    <location>
        <begin position="234"/>
        <end position="499"/>
    </location>
</feature>
<sequence length="593" mass="59771">MWPGVRLIASLLLVLHIAGGGTAAAAPAAQLDGRLLVRFRTALSAGRKLTTAAPALDLPAGIALQRAAAGSGGERSSGGASGDDALAAAASGELMLVRVTDGQSVQSKLAELLRHPGVEHAEAAGPARPCGAPGGSHRVPSAVKLATTQGAGSGPAGRRAALEGGQVASASGSASAGSGSTSAGSESSGSSAQAARRRLGQARLEPDDPKFNASWHLPRVQAPQAWALATGSAAVKVCIVDTGARMDHADLKANLEAALRCAVVACRGCTGACQWPDDFLSPGQAGYTSYADSSGHGTNVAGVVGAVGNNGLGVTGINWQVGLVICKASAPGTGVVLASSAVVDCFDLCAKEPGVKVVVAAFGGLTRSQQQADAVQRLADAGVLVVAAAGDEGKDVSFDPDQAQYPSYLSRELDNVISVAATKEDDSLTPWSNYGSDAVMIGAPGQFIWTTHNNGTAGYDSVSGTGMAAALVGGTAALLWSERPGLSYDVVKDAILGSVDPQASLDGKLMTAGRLNVAAALAAAQAYSAPPPAPPAPPPSYAYEFNTFTSFGLVQEAETGRLLTRQQMFNRSASFLFTECADRWGSRAGTHES</sequence>
<feature type="signal peptide" evidence="7">
    <location>
        <begin position="1"/>
        <end position="23"/>
    </location>
</feature>
<keyword evidence="7" id="KW-0732">Signal</keyword>
<evidence type="ECO:0000256" key="7">
    <source>
        <dbReference type="SAM" id="SignalP"/>
    </source>
</evidence>
<dbReference type="PROSITE" id="PS00137">
    <property type="entry name" value="SUBTILASE_HIS"/>
    <property type="match status" value="1"/>
</dbReference>
<accession>E1ZT72</accession>
<evidence type="ECO:0000259" key="8">
    <source>
        <dbReference type="Pfam" id="PF00082"/>
    </source>
</evidence>
<dbReference type="GO" id="GO:0006508">
    <property type="term" value="P:proteolysis"/>
    <property type="evidence" value="ECO:0007669"/>
    <property type="project" value="UniProtKB-KW"/>
</dbReference>
<evidence type="ECO:0000256" key="5">
    <source>
        <dbReference type="PROSITE-ProRule" id="PRU01240"/>
    </source>
</evidence>
<evidence type="ECO:0000256" key="3">
    <source>
        <dbReference type="ARBA" id="ARBA00022801"/>
    </source>
</evidence>
<evidence type="ECO:0000256" key="1">
    <source>
        <dbReference type="ARBA" id="ARBA00011073"/>
    </source>
</evidence>
<evidence type="ECO:0000313" key="9">
    <source>
        <dbReference type="EMBL" id="EFN50950.1"/>
    </source>
</evidence>
<dbReference type="Gene3D" id="3.40.50.200">
    <property type="entry name" value="Peptidase S8/S53 domain"/>
    <property type="match status" value="1"/>
</dbReference>
<dbReference type="Pfam" id="PF00082">
    <property type="entry name" value="Peptidase_S8"/>
    <property type="match status" value="1"/>
</dbReference>
<reference evidence="9 10" key="1">
    <citation type="journal article" date="2010" name="Plant Cell">
        <title>The Chlorella variabilis NC64A genome reveals adaptation to photosymbiosis, coevolution with viruses, and cryptic sex.</title>
        <authorList>
            <person name="Blanc G."/>
            <person name="Duncan G."/>
            <person name="Agarkova I."/>
            <person name="Borodovsky M."/>
            <person name="Gurnon J."/>
            <person name="Kuo A."/>
            <person name="Lindquist E."/>
            <person name="Lucas S."/>
            <person name="Pangilinan J."/>
            <person name="Polle J."/>
            <person name="Salamov A."/>
            <person name="Terry A."/>
            <person name="Yamada T."/>
            <person name="Dunigan D.D."/>
            <person name="Grigoriev I.V."/>
            <person name="Claverie J.M."/>
            <person name="Van Etten J.L."/>
        </authorList>
    </citation>
    <scope>NUCLEOTIDE SEQUENCE [LARGE SCALE GENOMIC DNA]</scope>
    <source>
        <strain evidence="9 10">NC64A</strain>
    </source>
</reference>
<dbReference type="PANTHER" id="PTHR43806:SF11">
    <property type="entry name" value="CEREVISIN-RELATED"/>
    <property type="match status" value="1"/>
</dbReference>
<feature type="compositionally biased region" description="Low complexity" evidence="6">
    <location>
        <begin position="156"/>
        <end position="194"/>
    </location>
</feature>
<evidence type="ECO:0000313" key="10">
    <source>
        <dbReference type="Proteomes" id="UP000008141"/>
    </source>
</evidence>
<keyword evidence="3" id="KW-0378">Hydrolase</keyword>
<dbReference type="InterPro" id="IPR000209">
    <property type="entry name" value="Peptidase_S8/S53_dom"/>
</dbReference>
<name>E1ZT72_CHLVA</name>
<evidence type="ECO:0000256" key="4">
    <source>
        <dbReference type="ARBA" id="ARBA00022825"/>
    </source>
</evidence>
<dbReference type="SUPFAM" id="SSF52743">
    <property type="entry name" value="Subtilisin-like"/>
    <property type="match status" value="1"/>
</dbReference>
<comment type="similarity">
    <text evidence="1 5">Belongs to the peptidase S8 family.</text>
</comment>
<dbReference type="FunCoup" id="E1ZT72">
    <property type="interactions" value="1080"/>
</dbReference>
<gene>
    <name evidence="9" type="ORF">CHLNCDRAFT_55438</name>
</gene>
<dbReference type="PANTHER" id="PTHR43806">
    <property type="entry name" value="PEPTIDASE S8"/>
    <property type="match status" value="1"/>
</dbReference>
<comment type="caution">
    <text evidence="5">Lacks conserved residue(s) required for the propagation of feature annotation.</text>
</comment>
<dbReference type="RefSeq" id="XP_005843052.1">
    <property type="nucleotide sequence ID" value="XM_005842990.1"/>
</dbReference>